<sequence>MRRDKAEGNSIDKLRDFKQGHLLFPLWKSHRWKEASREIKRSFYPFDKYIFNITAFCLLSSAFIG</sequence>
<name>A0A2N6KF21_9CYAN</name>
<organism evidence="1 2">
    <name type="scientific">Fischerella thermalis CCMEE 5268</name>
    <dbReference type="NCBI Taxonomy" id="2019662"/>
    <lineage>
        <taxon>Bacteria</taxon>
        <taxon>Bacillati</taxon>
        <taxon>Cyanobacteriota</taxon>
        <taxon>Cyanophyceae</taxon>
        <taxon>Nostocales</taxon>
        <taxon>Hapalosiphonaceae</taxon>
        <taxon>Fischerella</taxon>
    </lineage>
</organism>
<dbReference type="EMBL" id="NMQA01000162">
    <property type="protein sequence ID" value="PLZ97685.1"/>
    <property type="molecule type" value="Genomic_DNA"/>
</dbReference>
<evidence type="ECO:0000313" key="2">
    <source>
        <dbReference type="Proteomes" id="UP000235025"/>
    </source>
</evidence>
<comment type="caution">
    <text evidence="1">The sequence shown here is derived from an EMBL/GenBank/DDBJ whole genome shotgun (WGS) entry which is preliminary data.</text>
</comment>
<protein>
    <submittedName>
        <fullName evidence="1">Uncharacterized protein</fullName>
    </submittedName>
</protein>
<dbReference type="Proteomes" id="UP000235025">
    <property type="component" value="Unassembled WGS sequence"/>
</dbReference>
<gene>
    <name evidence="1" type="ORF">CEN50_14105</name>
</gene>
<proteinExistence type="predicted"/>
<reference evidence="1 2" key="1">
    <citation type="submission" date="2017-07" db="EMBL/GenBank/DDBJ databases">
        <title>Genomes of Fischerella (Mastigocladus) sp. strains.</title>
        <authorList>
            <person name="Miller S.R."/>
        </authorList>
    </citation>
    <scope>NUCLEOTIDE SEQUENCE [LARGE SCALE GENOMIC DNA]</scope>
    <source>
        <strain evidence="1 2">CCMEE 5268</strain>
    </source>
</reference>
<evidence type="ECO:0000313" key="1">
    <source>
        <dbReference type="EMBL" id="PLZ97685.1"/>
    </source>
</evidence>
<dbReference type="AlphaFoldDB" id="A0A2N6KF21"/>
<accession>A0A2N6KF21</accession>